<dbReference type="Proteomes" id="UP000095287">
    <property type="component" value="Unplaced"/>
</dbReference>
<dbReference type="AlphaFoldDB" id="A0A1I7YBM1"/>
<reference evidence="2" key="1">
    <citation type="submission" date="2016-11" db="UniProtKB">
        <authorList>
            <consortium name="WormBaseParasite"/>
        </authorList>
    </citation>
    <scope>IDENTIFICATION</scope>
</reference>
<proteinExistence type="predicted"/>
<evidence type="ECO:0000313" key="1">
    <source>
        <dbReference type="Proteomes" id="UP000095287"/>
    </source>
</evidence>
<accession>A0A1I7YBM1</accession>
<sequence>MSGMPGPSSRKQDGLGAALLGAHCGAAELLSRRMPRSALSAVRTPGRVRPSSTRVIATAGCMPTSTVCVSMMRDTPEMVPIMRPMKESTMSSAEMSISTPLAEVALMRSDRSSCRVMASWSCMSTWMVTSRNSPICRIGMRSMASARLGDGQAQAMQGQLQGVGQVGLGHHALQVQAQVHDGLGDLRAYTADDAVGAHQADGGHGLEQVLGHQGIDGGHTGDVDDGDFRAGVDDALQQRFHHHLGALRVQGADHRQCQYAVPQLDHRGGQLQQFFLLALDHRLAGFLEGADGVQAQGIEQFGHLQQLVGQLRRLLAVLALQQGEQRALEGEDEGGSLLRV</sequence>
<protein>
    <submittedName>
        <fullName evidence="2">PE-PGRS family protein</fullName>
    </submittedName>
</protein>
<evidence type="ECO:0000313" key="2">
    <source>
        <dbReference type="WBParaSite" id="L893_g14672.t1"/>
    </source>
</evidence>
<keyword evidence="1" id="KW-1185">Reference proteome</keyword>
<dbReference type="WBParaSite" id="L893_g14672.t1">
    <property type="protein sequence ID" value="L893_g14672.t1"/>
    <property type="gene ID" value="L893_g14672"/>
</dbReference>
<organism evidence="1 2">
    <name type="scientific">Steinernema glaseri</name>
    <dbReference type="NCBI Taxonomy" id="37863"/>
    <lineage>
        <taxon>Eukaryota</taxon>
        <taxon>Metazoa</taxon>
        <taxon>Ecdysozoa</taxon>
        <taxon>Nematoda</taxon>
        <taxon>Chromadorea</taxon>
        <taxon>Rhabditida</taxon>
        <taxon>Tylenchina</taxon>
        <taxon>Panagrolaimomorpha</taxon>
        <taxon>Strongyloidoidea</taxon>
        <taxon>Steinernematidae</taxon>
        <taxon>Steinernema</taxon>
    </lineage>
</organism>
<name>A0A1I7YBM1_9BILA</name>